<dbReference type="PANTHER" id="PTHR34351">
    <property type="entry name" value="SLR1927 PROTEIN-RELATED"/>
    <property type="match status" value="1"/>
</dbReference>
<evidence type="ECO:0000256" key="1">
    <source>
        <dbReference type="SAM" id="Phobius"/>
    </source>
</evidence>
<reference evidence="2 3" key="1">
    <citation type="submission" date="2016-10" db="EMBL/GenBank/DDBJ databases">
        <authorList>
            <person name="de Groot N.N."/>
        </authorList>
    </citation>
    <scope>NUCLEOTIDE SEQUENCE [LARGE SCALE GENOMIC DNA]</scope>
    <source>
        <strain evidence="2 3">YAD2003</strain>
    </source>
</reference>
<dbReference type="RefSeq" id="WP_074714032.1">
    <property type="nucleotide sequence ID" value="NZ_FNWV01000001.1"/>
</dbReference>
<feature type="transmembrane region" description="Helical" evidence="1">
    <location>
        <begin position="31"/>
        <end position="50"/>
    </location>
</feature>
<dbReference type="OrthoDB" id="9778037at2"/>
<dbReference type="EMBL" id="FNWV01000001">
    <property type="protein sequence ID" value="SEH37939.1"/>
    <property type="molecule type" value="Genomic_DNA"/>
</dbReference>
<sequence>MVKHIKSIVSVIAVAFLVYIFTFYVDGEMGIILLAFVVFAPLVSLFFALYAQKRVKVSFDCDAYVLKGSYLEVTVTVRKTGAFPLAILEVCPYASETFRQKVKKRKLTMFNEEKRTFTFRLDAVVGGNGEVGIYAVYSCGFLGFMRFPMKAKLPDPASVGVIPPLPDIKSSSELFRSIADTVLTSDEEEENDTAMLFSANTTPGYEHREYVLGDPMKRINWKLSSKKAKLMVRLDEAVASVQPVIVLDLFRRSSVPAENAVRGEEQLIRAVFGLLFLLVKQGIACNFVYRDASGKSVMESVDNPDYPNQLLLKVLSIRVIPDKRVDLSEVGSSVCSCVIATTDAGAGFSAVTDKLENKENVSLIGLSVASANSTSLPLWYLDEENNFKMV</sequence>
<proteinExistence type="predicted"/>
<gene>
    <name evidence="2" type="ORF">SAMN02910265_00184</name>
</gene>
<protein>
    <submittedName>
        <fullName evidence="2">Uncharacterized protein</fullName>
    </submittedName>
</protein>
<organism evidence="2 3">
    <name type="scientific">Ruminococcus flavefaciens</name>
    <dbReference type="NCBI Taxonomy" id="1265"/>
    <lineage>
        <taxon>Bacteria</taxon>
        <taxon>Bacillati</taxon>
        <taxon>Bacillota</taxon>
        <taxon>Clostridia</taxon>
        <taxon>Eubacteriales</taxon>
        <taxon>Oscillospiraceae</taxon>
        <taxon>Ruminococcus</taxon>
    </lineage>
</organism>
<dbReference type="AlphaFoldDB" id="A0A1H6HQ05"/>
<accession>A0A1H6HQ05</accession>
<evidence type="ECO:0000313" key="2">
    <source>
        <dbReference type="EMBL" id="SEH37939.1"/>
    </source>
</evidence>
<feature type="transmembrane region" description="Helical" evidence="1">
    <location>
        <begin position="7"/>
        <end position="25"/>
    </location>
</feature>
<dbReference type="PANTHER" id="PTHR34351:SF2">
    <property type="entry name" value="DUF58 DOMAIN-CONTAINING PROTEIN"/>
    <property type="match status" value="1"/>
</dbReference>
<name>A0A1H6HQ05_RUMFL</name>
<keyword evidence="1" id="KW-0472">Membrane</keyword>
<keyword evidence="1" id="KW-1133">Transmembrane helix</keyword>
<dbReference type="Proteomes" id="UP000183190">
    <property type="component" value="Unassembled WGS sequence"/>
</dbReference>
<evidence type="ECO:0000313" key="3">
    <source>
        <dbReference type="Proteomes" id="UP000183190"/>
    </source>
</evidence>
<keyword evidence="1" id="KW-0812">Transmembrane</keyword>